<name>A0A0A8YJ83_ARUDO</name>
<sequence>MTASMHMFVLTVSFWHLVKHLKIRCLEQPACCGRLRGTNQSSVLTQKGIYSPACLAGSVGIKSIY</sequence>
<feature type="chain" id="PRO_5002042164" description="Secreted protein" evidence="1">
    <location>
        <begin position="21"/>
        <end position="65"/>
    </location>
</feature>
<evidence type="ECO:0008006" key="3">
    <source>
        <dbReference type="Google" id="ProtNLM"/>
    </source>
</evidence>
<keyword evidence="1" id="KW-0732">Signal</keyword>
<feature type="signal peptide" evidence="1">
    <location>
        <begin position="1"/>
        <end position="20"/>
    </location>
</feature>
<dbReference type="AlphaFoldDB" id="A0A0A8YJ83"/>
<accession>A0A0A8YJ83</accession>
<protein>
    <recommendedName>
        <fullName evidence="3">Secreted protein</fullName>
    </recommendedName>
</protein>
<reference evidence="2" key="2">
    <citation type="journal article" date="2015" name="Data Brief">
        <title>Shoot transcriptome of the giant reed, Arundo donax.</title>
        <authorList>
            <person name="Barrero R.A."/>
            <person name="Guerrero F.D."/>
            <person name="Moolhuijzen P."/>
            <person name="Goolsby J.A."/>
            <person name="Tidwell J."/>
            <person name="Bellgard S.E."/>
            <person name="Bellgard M.I."/>
        </authorList>
    </citation>
    <scope>NUCLEOTIDE SEQUENCE</scope>
    <source>
        <tissue evidence="2">Shoot tissue taken approximately 20 cm above the soil surface</tissue>
    </source>
</reference>
<organism evidence="2">
    <name type="scientific">Arundo donax</name>
    <name type="common">Giant reed</name>
    <name type="synonym">Donax arundinaceus</name>
    <dbReference type="NCBI Taxonomy" id="35708"/>
    <lineage>
        <taxon>Eukaryota</taxon>
        <taxon>Viridiplantae</taxon>
        <taxon>Streptophyta</taxon>
        <taxon>Embryophyta</taxon>
        <taxon>Tracheophyta</taxon>
        <taxon>Spermatophyta</taxon>
        <taxon>Magnoliopsida</taxon>
        <taxon>Liliopsida</taxon>
        <taxon>Poales</taxon>
        <taxon>Poaceae</taxon>
        <taxon>PACMAD clade</taxon>
        <taxon>Arundinoideae</taxon>
        <taxon>Arundineae</taxon>
        <taxon>Arundo</taxon>
    </lineage>
</organism>
<reference evidence="2" key="1">
    <citation type="submission" date="2014-09" db="EMBL/GenBank/DDBJ databases">
        <authorList>
            <person name="Magalhaes I.L.F."/>
            <person name="Oliveira U."/>
            <person name="Santos F.R."/>
            <person name="Vidigal T.H.D.A."/>
            <person name="Brescovit A.D."/>
            <person name="Santos A.J."/>
        </authorList>
    </citation>
    <scope>NUCLEOTIDE SEQUENCE</scope>
    <source>
        <tissue evidence="2">Shoot tissue taken approximately 20 cm above the soil surface</tissue>
    </source>
</reference>
<evidence type="ECO:0000313" key="2">
    <source>
        <dbReference type="EMBL" id="JAD25603.1"/>
    </source>
</evidence>
<proteinExistence type="predicted"/>
<dbReference type="EMBL" id="GBRH01272292">
    <property type="protein sequence ID" value="JAD25603.1"/>
    <property type="molecule type" value="Transcribed_RNA"/>
</dbReference>
<evidence type="ECO:0000256" key="1">
    <source>
        <dbReference type="SAM" id="SignalP"/>
    </source>
</evidence>